<dbReference type="KEGG" id="sdc:SDSE_0309"/>
<dbReference type="AlphaFoldDB" id="A0AB33R4T4"/>
<reference evidence="1 2" key="1">
    <citation type="submission" date="2012-05" db="EMBL/GenBank/DDBJ databases">
        <title>Complete genome sequence of a Streptococcus dysgalactiae subsp. equisimilis strain possessing Lancefield's group A antigen.</title>
        <authorList>
            <person name="Luetticken R."/>
            <person name="Bruellhoff K."/>
            <person name="Van der Linden M."/>
            <person name="Peltroche-Llacsahuanga H."/>
            <person name="Blom J."/>
            <person name="Weber-Lehmann J."/>
            <person name="Ferretti J.J."/>
            <person name="McShan W.M."/>
        </authorList>
    </citation>
    <scope>NUCLEOTIDE SEQUENCE [LARGE SCALE GENOMIC DNA]</scope>
    <source>
        <strain evidence="1 2">AC-2713</strain>
    </source>
</reference>
<sequence>MHLYSKIDNEAFIDSLTQTADEKAFIELLLKKEED</sequence>
<dbReference type="Proteomes" id="UP000009215">
    <property type="component" value="Chromosome"/>
</dbReference>
<protein>
    <submittedName>
        <fullName evidence="1">Uncharacterized protein</fullName>
    </submittedName>
</protein>
<gene>
    <name evidence="1" type="ORF">SDSE_0309</name>
</gene>
<accession>A0AB33R4T4</accession>
<evidence type="ECO:0000313" key="2">
    <source>
        <dbReference type="Proteomes" id="UP000009215"/>
    </source>
</evidence>
<evidence type="ECO:0000313" key="1">
    <source>
        <dbReference type="EMBL" id="CCI61820.1"/>
    </source>
</evidence>
<name>A0AB33R4T4_STREQ</name>
<organism evidence="1 2">
    <name type="scientific">Streptococcus dysgalactiae subsp. equisimilis AC-2713</name>
    <dbReference type="NCBI Taxonomy" id="759913"/>
    <lineage>
        <taxon>Bacteria</taxon>
        <taxon>Bacillati</taxon>
        <taxon>Bacillota</taxon>
        <taxon>Bacilli</taxon>
        <taxon>Lactobacillales</taxon>
        <taxon>Streptococcaceae</taxon>
        <taxon>Streptococcus</taxon>
    </lineage>
</organism>
<proteinExistence type="predicted"/>
<dbReference type="EMBL" id="HE858529">
    <property type="protein sequence ID" value="CCI61820.1"/>
    <property type="molecule type" value="Genomic_DNA"/>
</dbReference>